<dbReference type="InterPro" id="IPR013785">
    <property type="entry name" value="Aldolase_TIM"/>
</dbReference>
<gene>
    <name evidence="4" type="ORF">DSPE1174_LOCUS30472</name>
</gene>
<evidence type="ECO:0000259" key="3">
    <source>
        <dbReference type="Pfam" id="PF06463"/>
    </source>
</evidence>
<dbReference type="InterPro" id="IPR050105">
    <property type="entry name" value="MoCo_biosynth_MoaA/MoaC"/>
</dbReference>
<protein>
    <recommendedName>
        <fullName evidence="3">Molybdenum cofactor biosynthesis protein A-like twitch domain-containing protein</fullName>
    </recommendedName>
</protein>
<proteinExistence type="predicted"/>
<dbReference type="AlphaFoldDB" id="A0A7S2MHL8"/>
<dbReference type="PANTHER" id="PTHR22960">
    <property type="entry name" value="MOLYBDOPTERIN COFACTOR SYNTHESIS PROTEIN A"/>
    <property type="match status" value="1"/>
</dbReference>
<evidence type="ECO:0000256" key="2">
    <source>
        <dbReference type="ARBA" id="ARBA00023150"/>
    </source>
</evidence>
<dbReference type="Pfam" id="PF06463">
    <property type="entry name" value="Mob_synth_C"/>
    <property type="match status" value="1"/>
</dbReference>
<organism evidence="4">
    <name type="scientific">Octactis speculum</name>
    <dbReference type="NCBI Taxonomy" id="3111310"/>
    <lineage>
        <taxon>Eukaryota</taxon>
        <taxon>Sar</taxon>
        <taxon>Stramenopiles</taxon>
        <taxon>Ochrophyta</taxon>
        <taxon>Dictyochophyceae</taxon>
        <taxon>Dictyochales</taxon>
        <taxon>Dictyochaceae</taxon>
        <taxon>Octactis</taxon>
    </lineage>
</organism>
<dbReference type="InterPro" id="IPR058240">
    <property type="entry name" value="rSAM_sf"/>
</dbReference>
<comment type="pathway">
    <text evidence="1">Cofactor biosynthesis; molybdopterin biosynthesis.</text>
</comment>
<reference evidence="4" key="1">
    <citation type="submission" date="2021-01" db="EMBL/GenBank/DDBJ databases">
        <authorList>
            <person name="Corre E."/>
            <person name="Pelletier E."/>
            <person name="Niang G."/>
            <person name="Scheremetjew M."/>
            <person name="Finn R."/>
            <person name="Kale V."/>
            <person name="Holt S."/>
            <person name="Cochrane G."/>
            <person name="Meng A."/>
            <person name="Brown T."/>
            <person name="Cohen L."/>
        </authorList>
    </citation>
    <scope>NUCLEOTIDE SEQUENCE</scope>
    <source>
        <strain evidence="4">CCMP1381</strain>
    </source>
</reference>
<evidence type="ECO:0000256" key="1">
    <source>
        <dbReference type="ARBA" id="ARBA00005046"/>
    </source>
</evidence>
<feature type="domain" description="Molybdenum cofactor biosynthesis protein A-like twitch" evidence="3">
    <location>
        <begin position="22"/>
        <end position="143"/>
    </location>
</feature>
<dbReference type="GO" id="GO:0051539">
    <property type="term" value="F:4 iron, 4 sulfur cluster binding"/>
    <property type="evidence" value="ECO:0007669"/>
    <property type="project" value="UniProtKB-KW"/>
</dbReference>
<dbReference type="Gene3D" id="3.20.20.70">
    <property type="entry name" value="Aldolase class I"/>
    <property type="match status" value="1"/>
</dbReference>
<dbReference type="InterPro" id="IPR010505">
    <property type="entry name" value="MoaA_twitch"/>
</dbReference>
<dbReference type="EMBL" id="HBGS01058405">
    <property type="protein sequence ID" value="CAD9484022.1"/>
    <property type="molecule type" value="Transcribed_RNA"/>
</dbReference>
<keyword evidence="2" id="KW-0501">Molybdenum cofactor biosynthesis</keyword>
<dbReference type="GO" id="GO:0006777">
    <property type="term" value="P:Mo-molybdopterin cofactor biosynthetic process"/>
    <property type="evidence" value="ECO:0007669"/>
    <property type="project" value="UniProtKB-KW"/>
</dbReference>
<evidence type="ECO:0000313" key="4">
    <source>
        <dbReference type="EMBL" id="CAD9484022.1"/>
    </source>
</evidence>
<name>A0A7S2MHL8_9STRA</name>
<dbReference type="PANTHER" id="PTHR22960:SF0">
    <property type="entry name" value="MOLYBDENUM COFACTOR BIOSYNTHESIS PROTEIN 1"/>
    <property type="match status" value="1"/>
</dbReference>
<accession>A0A7S2MHL8</accession>
<dbReference type="CDD" id="cd21117">
    <property type="entry name" value="Twitch_MoaA"/>
    <property type="match status" value="1"/>
</dbReference>
<dbReference type="SUPFAM" id="SSF102114">
    <property type="entry name" value="Radical SAM enzymes"/>
    <property type="match status" value="1"/>
</dbReference>
<dbReference type="GO" id="GO:0061799">
    <property type="term" value="F:cyclic pyranopterin monophosphate synthase activity"/>
    <property type="evidence" value="ECO:0007669"/>
    <property type="project" value="TreeGrafter"/>
</dbReference>
<sequence>MKGTNDEELSDFVAMTKNVPLDVRFIEWMPFDKNAWNDTQFMSRGEMLEVLRADGVELQRVSDAPNDTTKWYRPEGGSVGRVGFITSMSDHFCGSCNRVRLTADGKLKACLFGNGEFDLRGPLRSGDESMLSRAIGSAVQGKHFKLGGHEDMYAISVSENRPMILIGG</sequence>
<dbReference type="GO" id="GO:0061798">
    <property type="term" value="F:GTP 3',8'-cyclase activity"/>
    <property type="evidence" value="ECO:0007669"/>
    <property type="project" value="TreeGrafter"/>
</dbReference>